<dbReference type="PANTHER" id="PTHR35910:SF6">
    <property type="entry name" value="2EXR DOMAIN-CONTAINING PROTEIN"/>
    <property type="match status" value="1"/>
</dbReference>
<evidence type="ECO:0000313" key="3">
    <source>
        <dbReference type="Proteomes" id="UP001408356"/>
    </source>
</evidence>
<reference evidence="2 3" key="1">
    <citation type="journal article" date="2024" name="J. Plant Pathol.">
        <title>Sequence and assembly of the genome of Seiridium unicorne, isolate CBS 538.82, causal agent of cypress canker disease.</title>
        <authorList>
            <person name="Scali E."/>
            <person name="Rocca G.D."/>
            <person name="Danti R."/>
            <person name="Garbelotto M."/>
            <person name="Barberini S."/>
            <person name="Baroncelli R."/>
            <person name="Emiliani G."/>
        </authorList>
    </citation>
    <scope>NUCLEOTIDE SEQUENCE [LARGE SCALE GENOMIC DNA]</scope>
    <source>
        <strain evidence="2 3">BM-138-508</strain>
    </source>
</reference>
<dbReference type="Pfam" id="PF20150">
    <property type="entry name" value="2EXR"/>
    <property type="match status" value="1"/>
</dbReference>
<dbReference type="EMBL" id="JARVKF010000043">
    <property type="protein sequence ID" value="KAK9424324.1"/>
    <property type="molecule type" value="Genomic_DNA"/>
</dbReference>
<organism evidence="2 3">
    <name type="scientific">Seiridium unicorne</name>
    <dbReference type="NCBI Taxonomy" id="138068"/>
    <lineage>
        <taxon>Eukaryota</taxon>
        <taxon>Fungi</taxon>
        <taxon>Dikarya</taxon>
        <taxon>Ascomycota</taxon>
        <taxon>Pezizomycotina</taxon>
        <taxon>Sordariomycetes</taxon>
        <taxon>Xylariomycetidae</taxon>
        <taxon>Amphisphaeriales</taxon>
        <taxon>Sporocadaceae</taxon>
        <taxon>Seiridium</taxon>
    </lineage>
</organism>
<evidence type="ECO:0000313" key="2">
    <source>
        <dbReference type="EMBL" id="KAK9424324.1"/>
    </source>
</evidence>
<dbReference type="InterPro" id="IPR045518">
    <property type="entry name" value="2EXR"/>
</dbReference>
<name>A0ABR2VBQ0_9PEZI</name>
<accession>A0ABR2VBQ0</accession>
<gene>
    <name evidence="2" type="ORF">SUNI508_13735</name>
</gene>
<dbReference type="PANTHER" id="PTHR35910">
    <property type="entry name" value="2EXR DOMAIN-CONTAINING PROTEIN"/>
    <property type="match status" value="1"/>
</dbReference>
<keyword evidence="3" id="KW-1185">Reference proteome</keyword>
<feature type="domain" description="2EXR" evidence="1">
    <location>
        <begin position="7"/>
        <end position="89"/>
    </location>
</feature>
<evidence type="ECO:0000259" key="1">
    <source>
        <dbReference type="Pfam" id="PF20150"/>
    </source>
</evidence>
<proteinExistence type="predicted"/>
<protein>
    <recommendedName>
        <fullName evidence="1">2EXR domain-containing protein</fullName>
    </recommendedName>
</protein>
<dbReference type="Proteomes" id="UP001408356">
    <property type="component" value="Unassembled WGS sequence"/>
</dbReference>
<comment type="caution">
    <text evidence="2">The sequence shown here is derived from an EMBL/GenBank/DDBJ whole genome shotgun (WGS) entry which is preliminary data.</text>
</comment>
<sequence length="232" mass="26405">MSTLNSFHLFSSLPAEIRLDIWQYSCCHPRVVEVYYDAESDQCTTTTPQPATVSVCSESRREALRLYKPLFGTISHDASIYFYPELDTLYIPRPPFMGYDDNARDFAELVTGAAEVTNLALDHVNPAIRRPWETYNKYALMQSFPRVMEVYLVLDTPTNQYTENDTPRHGFLRLAEPAGDPTDVCKLLQDVKMSFSYEVGANFGVDQKDEGLPEPPALVLKAKVETDYLRLL</sequence>